<dbReference type="InParanoid" id="A0A0D2GDT1"/>
<protein>
    <submittedName>
        <fullName evidence="2">Methyltransferase type 11</fullName>
    </submittedName>
</protein>
<keyword evidence="3" id="KW-1185">Reference proteome</keyword>
<dbReference type="InterPro" id="IPR013216">
    <property type="entry name" value="Methyltransf_11"/>
</dbReference>
<keyword evidence="2" id="KW-0808">Transferase</keyword>
<comment type="caution">
    <text evidence="2">The sequence shown here is derived from an EMBL/GenBank/DDBJ whole genome shotgun (WGS) entry which is preliminary data.</text>
</comment>
<dbReference type="PANTHER" id="PTHR45036">
    <property type="entry name" value="METHYLTRANSFERASE LIKE 7B"/>
    <property type="match status" value="1"/>
</dbReference>
<gene>
    <name evidence="2" type="ORF">X474_15550</name>
</gene>
<dbReference type="InterPro" id="IPR052356">
    <property type="entry name" value="Thiol_S-MT"/>
</dbReference>
<accession>A0A0D2GDT1</accession>
<organism evidence="2 3">
    <name type="scientific">Dethiosulfatarculus sandiegensis</name>
    <dbReference type="NCBI Taxonomy" id="1429043"/>
    <lineage>
        <taxon>Bacteria</taxon>
        <taxon>Pseudomonadati</taxon>
        <taxon>Thermodesulfobacteriota</taxon>
        <taxon>Desulfarculia</taxon>
        <taxon>Desulfarculales</taxon>
        <taxon>Desulfarculaceae</taxon>
        <taxon>Dethiosulfatarculus</taxon>
    </lineage>
</organism>
<dbReference type="PATRIC" id="fig|1429043.3.peg.3288"/>
<dbReference type="STRING" id="1429043.X474_15550"/>
<dbReference type="Pfam" id="PF08241">
    <property type="entry name" value="Methyltransf_11"/>
    <property type="match status" value="1"/>
</dbReference>
<sequence>MASNSTNETRRRYNSIARLFDFFEAPLEKRKFAAWRQMLHREVVGPKVLEAGVGTGKNLPYYHRGLSYTGIDLSPAMLARARERANRGKNPVRLAEMDIQNLALPDNYFDTVFATFVFCSVPDPVAGLKELKRVCKPGGQLLLLEHVRPKGNLQGRIFDLLNPLSVYFLKENINRRTLENLRKAGWSIERITDLSSEVVYFFQARP</sequence>
<dbReference type="EMBL" id="AZAC01000018">
    <property type="protein sequence ID" value="KIX13117.1"/>
    <property type="molecule type" value="Genomic_DNA"/>
</dbReference>
<dbReference type="OrthoDB" id="5319472at2"/>
<evidence type="ECO:0000313" key="3">
    <source>
        <dbReference type="Proteomes" id="UP000032233"/>
    </source>
</evidence>
<name>A0A0D2GDT1_9BACT</name>
<keyword evidence="2" id="KW-0489">Methyltransferase</keyword>
<proteinExistence type="predicted"/>
<dbReference type="SUPFAM" id="SSF53335">
    <property type="entry name" value="S-adenosyl-L-methionine-dependent methyltransferases"/>
    <property type="match status" value="1"/>
</dbReference>
<dbReference type="RefSeq" id="WP_044349762.1">
    <property type="nucleotide sequence ID" value="NZ_AZAC01000018.1"/>
</dbReference>
<dbReference type="GO" id="GO:0032259">
    <property type="term" value="P:methylation"/>
    <property type="evidence" value="ECO:0007669"/>
    <property type="project" value="UniProtKB-KW"/>
</dbReference>
<evidence type="ECO:0000313" key="2">
    <source>
        <dbReference type="EMBL" id="KIX13117.1"/>
    </source>
</evidence>
<dbReference type="Gene3D" id="3.40.50.150">
    <property type="entry name" value="Vaccinia Virus protein VP39"/>
    <property type="match status" value="1"/>
</dbReference>
<evidence type="ECO:0000259" key="1">
    <source>
        <dbReference type="Pfam" id="PF08241"/>
    </source>
</evidence>
<dbReference type="CDD" id="cd02440">
    <property type="entry name" value="AdoMet_MTases"/>
    <property type="match status" value="1"/>
</dbReference>
<dbReference type="InterPro" id="IPR029063">
    <property type="entry name" value="SAM-dependent_MTases_sf"/>
</dbReference>
<dbReference type="Proteomes" id="UP000032233">
    <property type="component" value="Unassembled WGS sequence"/>
</dbReference>
<reference evidence="2 3" key="1">
    <citation type="submission" date="2013-11" db="EMBL/GenBank/DDBJ databases">
        <title>Metagenomic analysis of a methanogenic consortium involved in long chain n-alkane degradation.</title>
        <authorList>
            <person name="Davidova I.A."/>
            <person name="Callaghan A.V."/>
            <person name="Wawrik B."/>
            <person name="Pruitt S."/>
            <person name="Marks C."/>
            <person name="Duncan K.E."/>
            <person name="Suflita J.M."/>
        </authorList>
    </citation>
    <scope>NUCLEOTIDE SEQUENCE [LARGE SCALE GENOMIC DNA]</scope>
    <source>
        <strain evidence="2 3">SPR</strain>
    </source>
</reference>
<feature type="domain" description="Methyltransferase type 11" evidence="1">
    <location>
        <begin position="49"/>
        <end position="142"/>
    </location>
</feature>
<dbReference type="GO" id="GO:0008757">
    <property type="term" value="F:S-adenosylmethionine-dependent methyltransferase activity"/>
    <property type="evidence" value="ECO:0007669"/>
    <property type="project" value="InterPro"/>
</dbReference>
<dbReference type="PANTHER" id="PTHR45036:SF1">
    <property type="entry name" value="METHYLTRANSFERASE LIKE 7A"/>
    <property type="match status" value="1"/>
</dbReference>
<dbReference type="AlphaFoldDB" id="A0A0D2GDT1"/>